<evidence type="ECO:0000313" key="10">
    <source>
        <dbReference type="EMBL" id="GBF89055.1"/>
    </source>
</evidence>
<comment type="subcellular location">
    <subcellularLocation>
        <location evidence="1">Membrane</location>
        <topology evidence="1">Multi-pass membrane protein</topology>
    </subcellularLocation>
</comment>
<name>A0A2V0NW66_9CHLO</name>
<dbReference type="PANTHER" id="PTHR12226">
    <property type="entry name" value="MANNOSE-P-DOLICHOL UTILIZATION DEFECT 1 LEC35 -RELATED"/>
    <property type="match status" value="1"/>
</dbReference>
<comment type="caution">
    <text evidence="10">The sequence shown here is derived from an EMBL/GenBank/DDBJ whole genome shotgun (WGS) entry which is preliminary data.</text>
</comment>
<dbReference type="InterPro" id="IPR006603">
    <property type="entry name" value="PQ-loop_rpt"/>
</dbReference>
<organism evidence="10 11">
    <name type="scientific">Raphidocelis subcapitata</name>
    <dbReference type="NCBI Taxonomy" id="307507"/>
    <lineage>
        <taxon>Eukaryota</taxon>
        <taxon>Viridiplantae</taxon>
        <taxon>Chlorophyta</taxon>
        <taxon>core chlorophytes</taxon>
        <taxon>Chlorophyceae</taxon>
        <taxon>CS clade</taxon>
        <taxon>Sphaeropleales</taxon>
        <taxon>Selenastraceae</taxon>
        <taxon>Raphidocelis</taxon>
    </lineage>
</organism>
<feature type="region of interest" description="Disordered" evidence="8">
    <location>
        <begin position="116"/>
        <end position="140"/>
    </location>
</feature>
<dbReference type="GO" id="GO:0016020">
    <property type="term" value="C:membrane"/>
    <property type="evidence" value="ECO:0007669"/>
    <property type="project" value="UniProtKB-SubCell"/>
</dbReference>
<keyword evidence="2" id="KW-0813">Transport</keyword>
<accession>A0A2V0NW66</accession>
<evidence type="ECO:0000256" key="6">
    <source>
        <dbReference type="ARBA" id="ARBA00023136"/>
    </source>
</evidence>
<feature type="compositionally biased region" description="Low complexity" evidence="8">
    <location>
        <begin position="116"/>
        <end position="128"/>
    </location>
</feature>
<keyword evidence="4" id="KW-0677">Repeat</keyword>
<dbReference type="Pfam" id="PF04193">
    <property type="entry name" value="PQ-loop"/>
    <property type="match status" value="1"/>
</dbReference>
<feature type="transmembrane region" description="Helical" evidence="9">
    <location>
        <begin position="166"/>
        <end position="184"/>
    </location>
</feature>
<evidence type="ECO:0000256" key="4">
    <source>
        <dbReference type="ARBA" id="ARBA00022737"/>
    </source>
</evidence>
<dbReference type="InParanoid" id="A0A2V0NW66"/>
<evidence type="ECO:0000256" key="5">
    <source>
        <dbReference type="ARBA" id="ARBA00022989"/>
    </source>
</evidence>
<evidence type="ECO:0000256" key="7">
    <source>
        <dbReference type="ARBA" id="ARBA00038475"/>
    </source>
</evidence>
<evidence type="ECO:0000256" key="2">
    <source>
        <dbReference type="ARBA" id="ARBA00022448"/>
    </source>
</evidence>
<sequence length="232" mass="23058">MAAHPSPLRAAGALAAPMARRSAPRTPLRSPAWQHGSSGALLGRAGGADGAARGAACQPRRLRASVPDAARAVPWWAAAASVAPCSGAAASAAGGLRARPWSGCAAAAAAVAPARPQQPCRGAGPAAPQRRRSPPRPPAALAAALAAPPPIAGAAATAVGGGAAEAFAVVLGYMVLVGSLFRSAPQIVKVVRARSCEGLSLTSVIVELLCYSVVVAYNLSQQSANPPLWPER</sequence>
<comment type="similarity">
    <text evidence="7">Belongs to the MPDU1 (TC 2.A.43.3) family.</text>
</comment>
<reference evidence="10 11" key="1">
    <citation type="journal article" date="2018" name="Sci. Rep.">
        <title>Raphidocelis subcapitata (=Pseudokirchneriella subcapitata) provides an insight into genome evolution and environmental adaptations in the Sphaeropleales.</title>
        <authorList>
            <person name="Suzuki S."/>
            <person name="Yamaguchi H."/>
            <person name="Nakajima N."/>
            <person name="Kawachi M."/>
        </authorList>
    </citation>
    <scope>NUCLEOTIDE SEQUENCE [LARGE SCALE GENOMIC DNA]</scope>
    <source>
        <strain evidence="10 11">NIES-35</strain>
    </source>
</reference>
<evidence type="ECO:0000256" key="8">
    <source>
        <dbReference type="SAM" id="MobiDB-lite"/>
    </source>
</evidence>
<dbReference type="InterPro" id="IPR016817">
    <property type="entry name" value="MannP-dilichol_defect-1"/>
</dbReference>
<evidence type="ECO:0000313" key="11">
    <source>
        <dbReference type="Proteomes" id="UP000247498"/>
    </source>
</evidence>
<feature type="compositionally biased region" description="Low complexity" evidence="8">
    <location>
        <begin position="1"/>
        <end position="25"/>
    </location>
</feature>
<feature type="transmembrane region" description="Helical" evidence="9">
    <location>
        <begin position="196"/>
        <end position="219"/>
    </location>
</feature>
<dbReference type="PANTHER" id="PTHR12226:SF2">
    <property type="entry name" value="MANNOSE-P-DOLICHOL UTILIZATION DEFECT 1 PROTEIN"/>
    <property type="match status" value="1"/>
</dbReference>
<keyword evidence="5 9" id="KW-1133">Transmembrane helix</keyword>
<keyword evidence="6 9" id="KW-0472">Membrane</keyword>
<dbReference type="EMBL" id="BDRX01000008">
    <property type="protein sequence ID" value="GBF89055.1"/>
    <property type="molecule type" value="Genomic_DNA"/>
</dbReference>
<dbReference type="OrthoDB" id="271506at2759"/>
<proteinExistence type="inferred from homology"/>
<keyword evidence="3 9" id="KW-0812">Transmembrane</keyword>
<evidence type="ECO:0000256" key="3">
    <source>
        <dbReference type="ARBA" id="ARBA00022692"/>
    </source>
</evidence>
<gene>
    <name evidence="10" type="ORF">Rsub_01772</name>
</gene>
<protein>
    <submittedName>
        <fullName evidence="10">Uncharacterized protein</fullName>
    </submittedName>
</protein>
<dbReference type="Proteomes" id="UP000247498">
    <property type="component" value="Unassembled WGS sequence"/>
</dbReference>
<dbReference type="Gene3D" id="1.20.1280.290">
    <property type="match status" value="1"/>
</dbReference>
<feature type="region of interest" description="Disordered" evidence="8">
    <location>
        <begin position="1"/>
        <end position="37"/>
    </location>
</feature>
<dbReference type="AlphaFoldDB" id="A0A2V0NW66"/>
<evidence type="ECO:0000256" key="9">
    <source>
        <dbReference type="SAM" id="Phobius"/>
    </source>
</evidence>
<keyword evidence="11" id="KW-1185">Reference proteome</keyword>
<evidence type="ECO:0000256" key="1">
    <source>
        <dbReference type="ARBA" id="ARBA00004141"/>
    </source>
</evidence>